<comment type="catalytic activity">
    <reaction evidence="6 8">
        <text>guanine + H2O + H(+) = xanthine + NH4(+)</text>
        <dbReference type="Rhea" id="RHEA:14665"/>
        <dbReference type="ChEBI" id="CHEBI:15377"/>
        <dbReference type="ChEBI" id="CHEBI:15378"/>
        <dbReference type="ChEBI" id="CHEBI:16235"/>
        <dbReference type="ChEBI" id="CHEBI:17712"/>
        <dbReference type="ChEBI" id="CHEBI:28938"/>
        <dbReference type="EC" id="3.5.4.3"/>
    </reaction>
</comment>
<dbReference type="UniPathway" id="UPA00603">
    <property type="reaction ID" value="UER00660"/>
</dbReference>
<evidence type="ECO:0000259" key="9">
    <source>
        <dbReference type="Pfam" id="PF01979"/>
    </source>
</evidence>
<dbReference type="STRING" id="763665.A0A2G5BEA7"/>
<dbReference type="InterPro" id="IPR011059">
    <property type="entry name" value="Metal-dep_hydrolase_composite"/>
</dbReference>
<evidence type="ECO:0000256" key="4">
    <source>
        <dbReference type="ARBA" id="ARBA00022801"/>
    </source>
</evidence>
<evidence type="ECO:0000256" key="6">
    <source>
        <dbReference type="ARBA" id="ARBA00051148"/>
    </source>
</evidence>
<name>A0A2G5BEA7_COERN</name>
<dbReference type="PANTHER" id="PTHR11271">
    <property type="entry name" value="GUANINE DEAMINASE"/>
    <property type="match status" value="1"/>
</dbReference>
<dbReference type="SUPFAM" id="SSF51556">
    <property type="entry name" value="Metallo-dependent hydrolases"/>
    <property type="match status" value="1"/>
</dbReference>
<accession>A0A2G5BEA7</accession>
<dbReference type="Gene3D" id="3.20.20.140">
    <property type="entry name" value="Metal-dependent hydrolases"/>
    <property type="match status" value="1"/>
</dbReference>
<dbReference type="Proteomes" id="UP000242474">
    <property type="component" value="Unassembled WGS sequence"/>
</dbReference>
<evidence type="ECO:0000313" key="10">
    <source>
        <dbReference type="EMBL" id="PIA17331.1"/>
    </source>
</evidence>
<comment type="similarity">
    <text evidence="2 8">Belongs to the metallo-dependent hydrolases superfamily. ATZ/TRZ family.</text>
</comment>
<dbReference type="PANTHER" id="PTHR11271:SF6">
    <property type="entry name" value="GUANINE DEAMINASE"/>
    <property type="match status" value="1"/>
</dbReference>
<dbReference type="Pfam" id="PF01979">
    <property type="entry name" value="Amidohydro_1"/>
    <property type="match status" value="1"/>
</dbReference>
<evidence type="ECO:0000313" key="11">
    <source>
        <dbReference type="Proteomes" id="UP000242474"/>
    </source>
</evidence>
<dbReference type="Gene3D" id="2.30.40.10">
    <property type="entry name" value="Urease, subunit C, domain 1"/>
    <property type="match status" value="1"/>
</dbReference>
<evidence type="ECO:0000256" key="1">
    <source>
        <dbReference type="ARBA" id="ARBA00004984"/>
    </source>
</evidence>
<keyword evidence="5 8" id="KW-0862">Zinc</keyword>
<comment type="pathway">
    <text evidence="1 8">Purine metabolism; guanine degradation; xanthine from guanine: step 1/1.</text>
</comment>
<comment type="function">
    <text evidence="7 8">Catalyzes the hydrolytic deamination of guanine, producing xanthine and ammonia.</text>
</comment>
<dbReference type="EC" id="3.5.4.3" evidence="8"/>
<dbReference type="InterPro" id="IPR014311">
    <property type="entry name" value="Guanine_deaminase"/>
</dbReference>
<proteinExistence type="inferred from homology"/>
<evidence type="ECO:0000256" key="7">
    <source>
        <dbReference type="ARBA" id="ARBA00056079"/>
    </source>
</evidence>
<organism evidence="10 11">
    <name type="scientific">Coemansia reversa (strain ATCC 12441 / NRRL 1564)</name>
    <dbReference type="NCBI Taxonomy" id="763665"/>
    <lineage>
        <taxon>Eukaryota</taxon>
        <taxon>Fungi</taxon>
        <taxon>Fungi incertae sedis</taxon>
        <taxon>Zoopagomycota</taxon>
        <taxon>Kickxellomycotina</taxon>
        <taxon>Kickxellomycetes</taxon>
        <taxon>Kickxellales</taxon>
        <taxon>Kickxellaceae</taxon>
        <taxon>Coemansia</taxon>
    </lineage>
</organism>
<dbReference type="FunFam" id="3.20.20.140:FF:000022">
    <property type="entry name" value="Guanine deaminase"/>
    <property type="match status" value="1"/>
</dbReference>
<keyword evidence="11" id="KW-1185">Reference proteome</keyword>
<dbReference type="AlphaFoldDB" id="A0A2G5BEA7"/>
<evidence type="ECO:0000256" key="8">
    <source>
        <dbReference type="RuleBase" id="RU366009"/>
    </source>
</evidence>
<gene>
    <name evidence="10" type="ORF">COEREDRAFT_80660</name>
</gene>
<dbReference type="GO" id="GO:0005829">
    <property type="term" value="C:cytosol"/>
    <property type="evidence" value="ECO:0007669"/>
    <property type="project" value="TreeGrafter"/>
</dbReference>
<dbReference type="InterPro" id="IPR032466">
    <property type="entry name" value="Metal_Hydrolase"/>
</dbReference>
<dbReference type="InterPro" id="IPR006680">
    <property type="entry name" value="Amidohydro-rel"/>
</dbReference>
<dbReference type="GO" id="GO:0008270">
    <property type="term" value="F:zinc ion binding"/>
    <property type="evidence" value="ECO:0007669"/>
    <property type="project" value="UniProtKB-UniRule"/>
</dbReference>
<sequence length="476" mass="51531">MSTPEYYVFRGCLIDTPELGTLRIRHNAALGVSCRNGRIIGVTEQLDPSVSSGSLVDAWTGNKVDESAIETVNLGSGQFLMPGLIDTHTHAPQFTFLGLGHDLPLMEWLEKYTFKHESEFQNPSLARTAYKDVIQRVIRGGCTMAAYFGTIHLEANCILAETIREAGQRAFVGKVCMDVNSPAYYSESTEESLQTSETFVRAVLGENNADDDSVLVRPIITPRFVPTCSDRCLRGLGELAHKRNLAVQSHLCENPSETAFAKECFPEAASYAAIYDNAGLLGPRTIMAHCVHMSDDDMRLMRESGAGVSHCPNSNFALSSGIADVRRFLDQGIPVGLGTDVGAGYTPSIIDAMRMAAAANRALIASSRDAGTEVKQAPLNASELLFLATQGGARVMGMQSQLGSLDPGKFFDALVVDLDVPNSPVPSVHSTGAVLHHQQNGEPELGWNLRAEQFVFLADDRNIARVYVAGKLIHSL</sequence>
<evidence type="ECO:0000256" key="5">
    <source>
        <dbReference type="ARBA" id="ARBA00022833"/>
    </source>
</evidence>
<dbReference type="OrthoDB" id="194468at2759"/>
<dbReference type="GO" id="GO:0006147">
    <property type="term" value="P:guanine catabolic process"/>
    <property type="evidence" value="ECO:0007669"/>
    <property type="project" value="UniProtKB-UniRule"/>
</dbReference>
<protein>
    <recommendedName>
        <fullName evidence="8">Guanine deaminase</fullName>
        <shortName evidence="8">Guanase</shortName>
        <ecNumber evidence="8">3.5.4.3</ecNumber>
    </recommendedName>
    <alternativeName>
        <fullName evidence="8">Guanine aminohydrolase</fullName>
    </alternativeName>
</protein>
<dbReference type="InterPro" id="IPR051607">
    <property type="entry name" value="Metallo-dep_hydrolases"/>
</dbReference>
<reference evidence="10 11" key="1">
    <citation type="journal article" date="2015" name="Genome Biol. Evol.">
        <title>Phylogenomic analyses indicate that early fungi evolved digesting cell walls of algal ancestors of land plants.</title>
        <authorList>
            <person name="Chang Y."/>
            <person name="Wang S."/>
            <person name="Sekimoto S."/>
            <person name="Aerts A.L."/>
            <person name="Choi C."/>
            <person name="Clum A."/>
            <person name="LaButti K.M."/>
            <person name="Lindquist E.A."/>
            <person name="Yee Ngan C."/>
            <person name="Ohm R.A."/>
            <person name="Salamov A.A."/>
            <person name="Grigoriev I.V."/>
            <person name="Spatafora J.W."/>
            <person name="Berbee M.L."/>
        </authorList>
    </citation>
    <scope>NUCLEOTIDE SEQUENCE [LARGE SCALE GENOMIC DNA]</scope>
    <source>
        <strain evidence="10 11">NRRL 1564</strain>
    </source>
</reference>
<dbReference type="EMBL" id="KZ303495">
    <property type="protein sequence ID" value="PIA17331.1"/>
    <property type="molecule type" value="Genomic_DNA"/>
</dbReference>
<feature type="domain" description="Amidohydrolase-related" evidence="9">
    <location>
        <begin position="79"/>
        <end position="472"/>
    </location>
</feature>
<evidence type="ECO:0000256" key="2">
    <source>
        <dbReference type="ARBA" id="ARBA00006745"/>
    </source>
</evidence>
<evidence type="ECO:0000256" key="3">
    <source>
        <dbReference type="ARBA" id="ARBA00022723"/>
    </source>
</evidence>
<keyword evidence="4 8" id="KW-0378">Hydrolase</keyword>
<keyword evidence="3 8" id="KW-0479">Metal-binding</keyword>
<dbReference type="NCBIfam" id="TIGR02967">
    <property type="entry name" value="guan_deamin"/>
    <property type="match status" value="1"/>
</dbReference>
<dbReference type="GO" id="GO:0008892">
    <property type="term" value="F:guanine deaminase activity"/>
    <property type="evidence" value="ECO:0007669"/>
    <property type="project" value="UniProtKB-UniRule"/>
</dbReference>
<comment type="cofactor">
    <cofactor evidence="8">
        <name>Zn(2+)</name>
        <dbReference type="ChEBI" id="CHEBI:29105"/>
    </cofactor>
    <text evidence="8">Binds 1 zinc ion per subunit.</text>
</comment>